<feature type="transmembrane region" description="Helical" evidence="2">
    <location>
        <begin position="208"/>
        <end position="230"/>
    </location>
</feature>
<name>A0A285V6G8_9ACTN</name>
<dbReference type="Proteomes" id="UP000219435">
    <property type="component" value="Unassembled WGS sequence"/>
</dbReference>
<keyword evidence="2" id="KW-0472">Membrane</keyword>
<feature type="region of interest" description="Disordered" evidence="1">
    <location>
        <begin position="1"/>
        <end position="33"/>
    </location>
</feature>
<accession>A0A285V6G8</accession>
<proteinExistence type="predicted"/>
<reference evidence="4" key="1">
    <citation type="submission" date="2017-08" db="EMBL/GenBank/DDBJ databases">
        <authorList>
            <person name="Varghese N."/>
            <person name="Submissions S."/>
        </authorList>
    </citation>
    <scope>NUCLEOTIDE SEQUENCE [LARGE SCALE GENOMIC DNA]</scope>
    <source>
        <strain evidence="4">DSM 4725</strain>
    </source>
</reference>
<dbReference type="EMBL" id="OBQI01000003">
    <property type="protein sequence ID" value="SOC49649.1"/>
    <property type="molecule type" value="Genomic_DNA"/>
</dbReference>
<keyword evidence="2" id="KW-0812">Transmembrane</keyword>
<dbReference type="RefSeq" id="WP_097195196.1">
    <property type="nucleotide sequence ID" value="NZ_OBQI01000003.1"/>
</dbReference>
<feature type="compositionally biased region" description="Basic and acidic residues" evidence="1">
    <location>
        <begin position="9"/>
        <end position="23"/>
    </location>
</feature>
<sequence>MTDLTTPRAPERPHPVPVPRDELPAEPPRPGGDPVELARLLALVRLTAPQAVVIAGQLLAARAEREQGSATEPVRARLTPDGRIVLDPTPAPATGEPLDRVLADIAAAARRPAGAASPLAAELLAELDRAVAAVRSEDADVAGRRLAEAAARVDGPAVRAELAALAGAVRGLPSGAGGGAPAPPRPAPVRTAAAPRPPRRPRPAGRRIGAWLLSLVVLGAVVTAEVVLLGDDITSDIDLLLDAGRGGERPPDEPEPDGLPVVAPAPASAGSVVAVDLRRLASCATGAPCTVRLFVRLLPSPEPQVLTWSYRVVDRCTGASTSVPGGSLPVAPQADRVAVVAEVPLPPLAGVALIAVTEAPAAAASAPVSTGSCLPAGPGA</sequence>
<keyword evidence="2" id="KW-1133">Transmembrane helix</keyword>
<dbReference type="AlphaFoldDB" id="A0A285V6G8"/>
<evidence type="ECO:0000313" key="3">
    <source>
        <dbReference type="EMBL" id="SOC49649.1"/>
    </source>
</evidence>
<organism evidence="3 4">
    <name type="scientific">Blastococcus aggregatus</name>
    <dbReference type="NCBI Taxonomy" id="38502"/>
    <lineage>
        <taxon>Bacteria</taxon>
        <taxon>Bacillati</taxon>
        <taxon>Actinomycetota</taxon>
        <taxon>Actinomycetes</taxon>
        <taxon>Geodermatophilales</taxon>
        <taxon>Geodermatophilaceae</taxon>
        <taxon>Blastococcus</taxon>
    </lineage>
</organism>
<evidence type="ECO:0000313" key="4">
    <source>
        <dbReference type="Proteomes" id="UP000219435"/>
    </source>
</evidence>
<feature type="region of interest" description="Disordered" evidence="1">
    <location>
        <begin position="175"/>
        <end position="203"/>
    </location>
</feature>
<evidence type="ECO:0000256" key="2">
    <source>
        <dbReference type="SAM" id="Phobius"/>
    </source>
</evidence>
<gene>
    <name evidence="3" type="ORF">SAMN05660748_2380</name>
</gene>
<evidence type="ECO:0000256" key="1">
    <source>
        <dbReference type="SAM" id="MobiDB-lite"/>
    </source>
</evidence>
<keyword evidence="4" id="KW-1185">Reference proteome</keyword>
<protein>
    <submittedName>
        <fullName evidence="3">Uncharacterized protein</fullName>
    </submittedName>
</protein>
<dbReference type="OrthoDB" id="5198809at2"/>